<dbReference type="SMART" id="SM00320">
    <property type="entry name" value="WD40"/>
    <property type="match status" value="6"/>
</dbReference>
<dbReference type="PANTHER" id="PTHR44464:SF1">
    <property type="entry name" value="WD REPEAT-CONTAINING PROTEIN 17"/>
    <property type="match status" value="1"/>
</dbReference>
<organism evidence="1 2">
    <name type="scientific">Perkinsus olseni</name>
    <name type="common">Perkinsus atlanticus</name>
    <dbReference type="NCBI Taxonomy" id="32597"/>
    <lineage>
        <taxon>Eukaryota</taxon>
        <taxon>Sar</taxon>
        <taxon>Alveolata</taxon>
        <taxon>Perkinsozoa</taxon>
        <taxon>Perkinsea</taxon>
        <taxon>Perkinsida</taxon>
        <taxon>Perkinsidae</taxon>
        <taxon>Perkinsus</taxon>
    </lineage>
</organism>
<dbReference type="Proteomes" id="UP000574390">
    <property type="component" value="Unassembled WGS sequence"/>
</dbReference>
<accession>A0A7J6R787</accession>
<proteinExistence type="predicted"/>
<evidence type="ECO:0000313" key="2">
    <source>
        <dbReference type="Proteomes" id="UP000574390"/>
    </source>
</evidence>
<evidence type="ECO:0000313" key="1">
    <source>
        <dbReference type="EMBL" id="KAF4716534.1"/>
    </source>
</evidence>
<dbReference type="SUPFAM" id="SSF50978">
    <property type="entry name" value="WD40 repeat-like"/>
    <property type="match status" value="1"/>
</dbReference>
<sequence length="382" mass="40371">SCRFDAAAAPIRSVVWQCGSRGPGSFLTAGGDGSTVLQLWNVSKKIPVGEMKVHGSVGVNAACCLPGDDNRLLASFCDGAVVIIDVKARGVRKVSGSSMETVFDCCFHPRDPNVFCTGSYDGCVELWRMRSDINGDVDSVAEVVAEMSTATESDGGQPAVAKSKSIVYGVDFSYCGQKIAGVTLKGELHVWRVDTGRCVLLVPPIGPDRPSSYRVSWLKETSESPRSGWIAFARTDGKALVVDQLQDGKAVAVLDQHSPVFGVAWAPFAEGSSPQLCTAAFDGVVRVWSISPTNGVARISHCLSGHEGKAFNVLPHPLLPDILVSGGDDSTVRRQLSEFGRVPLPPGAFEFSTVTSPKSAQWHGTTKSPLCCCPAAGMASPL</sequence>
<dbReference type="AlphaFoldDB" id="A0A7J6R787"/>
<dbReference type="PANTHER" id="PTHR44464">
    <property type="entry name" value="WD REPEAT-CONTAINING PROTEIN 17"/>
    <property type="match status" value="1"/>
</dbReference>
<dbReference type="Gene3D" id="2.130.10.10">
    <property type="entry name" value="YVTN repeat-like/Quinoprotein amine dehydrogenase"/>
    <property type="match status" value="2"/>
</dbReference>
<dbReference type="InterPro" id="IPR036322">
    <property type="entry name" value="WD40_repeat_dom_sf"/>
</dbReference>
<protein>
    <submittedName>
        <fullName evidence="1">WD repeat-containing protein 17</fullName>
    </submittedName>
</protein>
<dbReference type="InterPro" id="IPR001680">
    <property type="entry name" value="WD40_rpt"/>
</dbReference>
<dbReference type="InterPro" id="IPR015943">
    <property type="entry name" value="WD40/YVTN_repeat-like_dom_sf"/>
</dbReference>
<dbReference type="Pfam" id="PF00400">
    <property type="entry name" value="WD40"/>
    <property type="match status" value="2"/>
</dbReference>
<dbReference type="EMBL" id="JABANM010024254">
    <property type="protein sequence ID" value="KAF4716534.1"/>
    <property type="molecule type" value="Genomic_DNA"/>
</dbReference>
<feature type="non-terminal residue" evidence="1">
    <location>
        <position position="1"/>
    </location>
</feature>
<reference evidence="1 2" key="1">
    <citation type="submission" date="2020-04" db="EMBL/GenBank/DDBJ databases">
        <title>Perkinsus olseni comparative genomics.</title>
        <authorList>
            <person name="Bogema D.R."/>
        </authorList>
    </citation>
    <scope>NUCLEOTIDE SEQUENCE [LARGE SCALE GENOMIC DNA]</scope>
    <source>
        <strain evidence="1">ATCC PRA-205</strain>
    </source>
</reference>
<name>A0A7J6R787_PEROL</name>
<comment type="caution">
    <text evidence="1">The sequence shown here is derived from an EMBL/GenBank/DDBJ whole genome shotgun (WGS) entry which is preliminary data.</text>
</comment>
<gene>
    <name evidence="1" type="primary">WDR17_4</name>
    <name evidence="1" type="ORF">FOZ62_025827</name>
</gene>